<keyword evidence="1" id="KW-0812">Transmembrane</keyword>
<proteinExistence type="predicted"/>
<evidence type="ECO:0008006" key="4">
    <source>
        <dbReference type="Google" id="ProtNLM"/>
    </source>
</evidence>
<dbReference type="Pfam" id="PF14559">
    <property type="entry name" value="TPR_19"/>
    <property type="match status" value="1"/>
</dbReference>
<evidence type="ECO:0000313" key="2">
    <source>
        <dbReference type="EMBL" id="MRS62967.1"/>
    </source>
</evidence>
<keyword evidence="1" id="KW-0472">Membrane</keyword>
<comment type="caution">
    <text evidence="2">The sequence shown here is derived from an EMBL/GenBank/DDBJ whole genome shotgun (WGS) entry which is preliminary data.</text>
</comment>
<reference evidence="2 3" key="1">
    <citation type="journal article" date="2018" name="Antonie Van Leeuwenhoek">
        <title>Larkinella terrae sp. nov., isolated from soil on Jeju Island, South Korea.</title>
        <authorList>
            <person name="Ten L.N."/>
            <person name="Jeon J."/>
            <person name="Park S.J."/>
            <person name="Park S."/>
            <person name="Lee S.Y."/>
            <person name="Kim M.K."/>
            <person name="Jung H.Y."/>
        </authorList>
    </citation>
    <scope>NUCLEOTIDE SEQUENCE [LARGE SCALE GENOMIC DNA]</scope>
    <source>
        <strain evidence="2 3">KCTC 52001</strain>
    </source>
</reference>
<evidence type="ECO:0000256" key="1">
    <source>
        <dbReference type="SAM" id="Phobius"/>
    </source>
</evidence>
<dbReference type="EMBL" id="WJXZ01000009">
    <property type="protein sequence ID" value="MRS62967.1"/>
    <property type="molecule type" value="Genomic_DNA"/>
</dbReference>
<dbReference type="Gene3D" id="1.25.40.10">
    <property type="entry name" value="Tetratricopeptide repeat domain"/>
    <property type="match status" value="1"/>
</dbReference>
<gene>
    <name evidence="2" type="ORF">GJJ30_16835</name>
</gene>
<dbReference type="RefSeq" id="WP_154176326.1">
    <property type="nucleotide sequence ID" value="NZ_WJXZ01000009.1"/>
</dbReference>
<accession>A0A7K0EMA2</accession>
<dbReference type="OrthoDB" id="1451921at2"/>
<name>A0A7K0EMA2_9BACT</name>
<feature type="transmembrane region" description="Helical" evidence="1">
    <location>
        <begin position="90"/>
        <end position="110"/>
    </location>
</feature>
<keyword evidence="1" id="KW-1133">Transmembrane helix</keyword>
<evidence type="ECO:0000313" key="3">
    <source>
        <dbReference type="Proteomes" id="UP000441754"/>
    </source>
</evidence>
<dbReference type="AlphaFoldDB" id="A0A7K0EMA2"/>
<protein>
    <recommendedName>
        <fullName evidence="4">Tetratricopeptide repeat protein</fullName>
    </recommendedName>
</protein>
<organism evidence="2 3">
    <name type="scientific">Larkinella terrae</name>
    <dbReference type="NCBI Taxonomy" id="2025311"/>
    <lineage>
        <taxon>Bacteria</taxon>
        <taxon>Pseudomonadati</taxon>
        <taxon>Bacteroidota</taxon>
        <taxon>Cytophagia</taxon>
        <taxon>Cytophagales</taxon>
        <taxon>Spirosomataceae</taxon>
        <taxon>Larkinella</taxon>
    </lineage>
</organism>
<keyword evidence="3" id="KW-1185">Reference proteome</keyword>
<dbReference type="SUPFAM" id="SSF48452">
    <property type="entry name" value="TPR-like"/>
    <property type="match status" value="1"/>
</dbReference>
<dbReference type="InterPro" id="IPR011990">
    <property type="entry name" value="TPR-like_helical_dom_sf"/>
</dbReference>
<dbReference type="Proteomes" id="UP000441754">
    <property type="component" value="Unassembled WGS sequence"/>
</dbReference>
<sequence>MRLTEDQYELIEAYLKNELSATDRSTFEADIQADAQLRTEIERQRNLRLGLRAIGITHALDQARIQYKTSLLAAKSSPKRSTIFQSFPAWTYWAAAASIAVVVGFGYLVYQGNASWQADLAYYETFRSDANADLLKGFPAENVSSETKVTFLDAFKNYKAGNYDAVIERLKNLPLDKQTVHYKDFLLGLSYLSNDQPVEAVPLLTKAQQTPSPELRQKAVWFLALAYVKMNEKEQAIPILKQISADKMNPFQSLAQKVLRKIQ</sequence>